<dbReference type="AlphaFoldDB" id="A0A1I7ZWZ3"/>
<dbReference type="WBParaSite" id="L893_g30415.t1">
    <property type="protein sequence ID" value="L893_g30415.t1"/>
    <property type="gene ID" value="L893_g30415"/>
</dbReference>
<name>A0A1I7ZWZ3_9BILA</name>
<accession>A0A1I7ZWZ3</accession>
<organism evidence="1 2">
    <name type="scientific">Steinernema glaseri</name>
    <dbReference type="NCBI Taxonomy" id="37863"/>
    <lineage>
        <taxon>Eukaryota</taxon>
        <taxon>Metazoa</taxon>
        <taxon>Ecdysozoa</taxon>
        <taxon>Nematoda</taxon>
        <taxon>Chromadorea</taxon>
        <taxon>Rhabditida</taxon>
        <taxon>Tylenchina</taxon>
        <taxon>Panagrolaimomorpha</taxon>
        <taxon>Strongyloidoidea</taxon>
        <taxon>Steinernematidae</taxon>
        <taxon>Steinernema</taxon>
    </lineage>
</organism>
<reference evidence="2" key="1">
    <citation type="submission" date="2016-11" db="UniProtKB">
        <authorList>
            <consortium name="WormBaseParasite"/>
        </authorList>
    </citation>
    <scope>IDENTIFICATION</scope>
</reference>
<evidence type="ECO:0000313" key="1">
    <source>
        <dbReference type="Proteomes" id="UP000095287"/>
    </source>
</evidence>
<keyword evidence="1" id="KW-1185">Reference proteome</keyword>
<proteinExistence type="predicted"/>
<protein>
    <submittedName>
        <fullName evidence="2">Uncharacterized protein</fullName>
    </submittedName>
</protein>
<dbReference type="Proteomes" id="UP000095287">
    <property type="component" value="Unplaced"/>
</dbReference>
<sequence>MREVVKPAFPGDVTASRDVIAAFLLHFATLYLPVPRCRGVYPPSLVPRPRLRAAALARRGFFIDLIAVLKQRRRLSASTAPSATLITMAPHLARWRTPRLSIPPAAISASTRYRSVLSAAFRPFFGSRKTDNATATLLQLQTETSVSSPSRASEDYYAVFAPGPVASLLQTTWNSPSETVFLSPASTSARSIFAFCSLRFPLFLRDQSYNVVARSSFQGRLH</sequence>
<evidence type="ECO:0000313" key="2">
    <source>
        <dbReference type="WBParaSite" id="L893_g30415.t1"/>
    </source>
</evidence>